<evidence type="ECO:0000313" key="2">
    <source>
        <dbReference type="Proteomes" id="UP000095401"/>
    </source>
</evidence>
<dbReference type="KEGG" id="aprs:BI364_09435"/>
<gene>
    <name evidence="1" type="ORF">BI364_09435</name>
</gene>
<dbReference type="Proteomes" id="UP000095401">
    <property type="component" value="Chromosome"/>
</dbReference>
<proteinExistence type="predicted"/>
<accession>A0A1D8INT8</accession>
<name>A0A1D8INT8_9GAMM</name>
<sequence length="155" mass="16074">MATENPTTAAGAVNMESVQRRPTIQFPLSGSELVLSTYGALENVVELLGAAAPIGYSKKLMCHVYGPDRRGAKTAAGWLADAGDQALNGLKAIGFVLSALGSDSIESHGDQLMGIGNAITALSVIAQKSREGASELEHYAEQLKSAGVDFVEPDA</sequence>
<organism evidence="1 2">
    <name type="scientific">Acidihalobacter yilgarnensis</name>
    <dbReference type="NCBI Taxonomy" id="2819280"/>
    <lineage>
        <taxon>Bacteria</taxon>
        <taxon>Pseudomonadati</taxon>
        <taxon>Pseudomonadota</taxon>
        <taxon>Gammaproteobacteria</taxon>
        <taxon>Chromatiales</taxon>
        <taxon>Ectothiorhodospiraceae</taxon>
        <taxon>Acidihalobacter</taxon>
    </lineage>
</organism>
<keyword evidence="2" id="KW-1185">Reference proteome</keyword>
<evidence type="ECO:0000313" key="1">
    <source>
        <dbReference type="EMBL" id="AOU98148.1"/>
    </source>
</evidence>
<dbReference type="EMBL" id="CP017415">
    <property type="protein sequence ID" value="AOU98148.1"/>
    <property type="molecule type" value="Genomic_DNA"/>
</dbReference>
<dbReference type="RefSeq" id="WP_070078524.1">
    <property type="nucleotide sequence ID" value="NZ_CP017415.1"/>
</dbReference>
<protein>
    <submittedName>
        <fullName evidence="1">Uncharacterized protein</fullName>
    </submittedName>
</protein>
<reference evidence="2" key="1">
    <citation type="submission" date="2016-09" db="EMBL/GenBank/DDBJ databases">
        <title>Acidihalobacter prosperus F5.</title>
        <authorList>
            <person name="Khaleque H.N."/>
            <person name="Ramsay J.P."/>
            <person name="Kaksonen A.H."/>
            <person name="Boxall N.J."/>
            <person name="Watkin E.L.J."/>
        </authorList>
    </citation>
    <scope>NUCLEOTIDE SEQUENCE [LARGE SCALE GENOMIC DNA]</scope>
    <source>
        <strain evidence="2">F5</strain>
    </source>
</reference>
<dbReference type="AlphaFoldDB" id="A0A1D8INT8"/>